<organism evidence="2 3">
    <name type="scientific">Rickettsia tamurae subsp. buchneri</name>
    <dbReference type="NCBI Taxonomy" id="1462938"/>
    <lineage>
        <taxon>Bacteria</taxon>
        <taxon>Pseudomonadati</taxon>
        <taxon>Pseudomonadota</taxon>
        <taxon>Alphaproteobacteria</taxon>
        <taxon>Rickettsiales</taxon>
        <taxon>Rickettsiaceae</taxon>
        <taxon>Rickettsieae</taxon>
        <taxon>Rickettsia</taxon>
        <taxon>spotted fever group</taxon>
    </lineage>
</organism>
<protein>
    <recommendedName>
        <fullName evidence="1">DUF637 domain-containing protein</fullName>
    </recommendedName>
</protein>
<evidence type="ECO:0000313" key="2">
    <source>
        <dbReference type="EMBL" id="KDO03671.1"/>
    </source>
</evidence>
<evidence type="ECO:0000259" key="1">
    <source>
        <dbReference type="Pfam" id="PF04830"/>
    </source>
</evidence>
<reference evidence="2 3" key="1">
    <citation type="submission" date="2014-02" db="EMBL/GenBank/DDBJ databases">
        <title>Draft genome sequence of Rickettsia buchneri sp. nov. ISO7T.</title>
        <authorList>
            <person name="Felsheim R.F."/>
            <person name="Kurtti T.J."/>
            <person name="Munderloh U.G."/>
        </authorList>
    </citation>
    <scope>NUCLEOTIDE SEQUENCE [LARGE SCALE GENOMIC DNA]</scope>
    <source>
        <strain evidence="2 3">ISO7</strain>
    </source>
</reference>
<evidence type="ECO:0000313" key="3">
    <source>
        <dbReference type="Proteomes" id="UP000027161"/>
    </source>
</evidence>
<proteinExistence type="predicted"/>
<accession>A0A8E0WN29</accession>
<dbReference type="Proteomes" id="UP000027161">
    <property type="component" value="Unassembled WGS sequence"/>
</dbReference>
<dbReference type="EMBL" id="JFKF01000012">
    <property type="protein sequence ID" value="KDO03671.1"/>
    <property type="molecule type" value="Genomic_DNA"/>
</dbReference>
<keyword evidence="3" id="KW-1185">Reference proteome</keyword>
<feature type="domain" description="DUF637" evidence="1">
    <location>
        <begin position="35"/>
        <end position="98"/>
    </location>
</feature>
<name>A0A8E0WN29_9RICK</name>
<sequence length="115" mass="11409">MRQLTTQGQVLITTAVTAATTGAGSTIGAGAVSSAIATGISGFASNLAVNTINSGSNVSKGLKSATTKESLRSLGKNMLAAGVTTGIMNGTGFGNVNSALMYAIWQLPSKQVTLT</sequence>
<dbReference type="Pfam" id="PF04830">
    <property type="entry name" value="DUF637"/>
    <property type="match status" value="1"/>
</dbReference>
<dbReference type="AlphaFoldDB" id="A0A8E0WN29"/>
<dbReference type="RefSeq" id="WP_037213678.1">
    <property type="nucleotide sequence ID" value="NZ_JFKF01000012.1"/>
</dbReference>
<dbReference type="InterPro" id="IPR006915">
    <property type="entry name" value="DUF637_hemagglutn_put"/>
</dbReference>
<gene>
    <name evidence="2" type="ORF">REISMN_00465</name>
</gene>
<comment type="caution">
    <text evidence="2">The sequence shown here is derived from an EMBL/GenBank/DDBJ whole genome shotgun (WGS) entry which is preliminary data.</text>
</comment>